<reference evidence="11" key="3">
    <citation type="journal article" date="2018" name="Mol. Plant Microbe Interact.">
        <title>Genome sequence resources for the wheat stripe rust pathogen (Puccinia striiformis f. sp. tritici) and the barley stripe rust pathogen (Puccinia striiformis f. sp. hordei).</title>
        <authorList>
            <person name="Xia C."/>
            <person name="Wang M."/>
            <person name="Yin C."/>
            <person name="Cornejo O.E."/>
            <person name="Hulbert S.H."/>
            <person name="Chen X."/>
        </authorList>
    </citation>
    <scope>NUCLEOTIDE SEQUENCE [LARGE SCALE GENOMIC DNA]</scope>
    <source>
        <strain evidence="11">93TX-2</strain>
    </source>
</reference>
<evidence type="ECO:0000313" key="10">
    <source>
        <dbReference type="EMBL" id="POW15805.1"/>
    </source>
</evidence>
<dbReference type="PROSITE" id="PS51192">
    <property type="entry name" value="HELICASE_ATP_BIND_1"/>
    <property type="match status" value="1"/>
</dbReference>
<dbReference type="AlphaFoldDB" id="A0A2S4W1Y2"/>
<dbReference type="OrthoDB" id="2503531at2759"/>
<keyword evidence="4" id="KW-0238">DNA-binding</keyword>
<reference evidence="11" key="2">
    <citation type="journal article" date="2018" name="BMC Genomics">
        <title>Genomic insights into host adaptation between the wheat stripe rust pathogen (Puccinia striiformis f. sp. tritici) and the barley stripe rust pathogen (Puccinia striiformis f. sp. hordei).</title>
        <authorList>
            <person name="Xia C."/>
            <person name="Wang M."/>
            <person name="Yin C."/>
            <person name="Cornejo O.E."/>
            <person name="Hulbert S.H."/>
            <person name="Chen X."/>
        </authorList>
    </citation>
    <scope>NUCLEOTIDE SEQUENCE [LARGE SCALE GENOMIC DNA]</scope>
    <source>
        <strain evidence="11">93TX-2</strain>
    </source>
</reference>
<dbReference type="InterPro" id="IPR014001">
    <property type="entry name" value="Helicase_ATP-bd"/>
</dbReference>
<reference evidence="10 11" key="1">
    <citation type="submission" date="2017-12" db="EMBL/GenBank/DDBJ databases">
        <title>Gene loss provides genomic basis for host adaptation in cereal stripe rust fungi.</title>
        <authorList>
            <person name="Xia C."/>
        </authorList>
    </citation>
    <scope>NUCLEOTIDE SEQUENCE [LARGE SCALE GENOMIC DNA]</scope>
    <source>
        <strain evidence="10 11">93TX-2</strain>
    </source>
</reference>
<keyword evidence="2" id="KW-0547">Nucleotide-binding</keyword>
<dbReference type="InterPro" id="IPR027417">
    <property type="entry name" value="P-loop_NTPase"/>
</dbReference>
<name>A0A2S4W1Y2_9BASI</name>
<dbReference type="EMBL" id="PKSM01000083">
    <property type="protein sequence ID" value="POW15805.1"/>
    <property type="molecule type" value="Genomic_DNA"/>
</dbReference>
<dbReference type="GO" id="GO:0005694">
    <property type="term" value="C:chromosome"/>
    <property type="evidence" value="ECO:0007669"/>
    <property type="project" value="TreeGrafter"/>
</dbReference>
<keyword evidence="3" id="KW-0067">ATP-binding</keyword>
<dbReference type="GO" id="GO:0009378">
    <property type="term" value="F:four-way junction helicase activity"/>
    <property type="evidence" value="ECO:0007669"/>
    <property type="project" value="TreeGrafter"/>
</dbReference>
<evidence type="ECO:0000256" key="7">
    <source>
        <dbReference type="ARBA" id="ARBA00034808"/>
    </source>
</evidence>
<dbReference type="PANTHER" id="PTHR13710">
    <property type="entry name" value="DNA HELICASE RECQ FAMILY MEMBER"/>
    <property type="match status" value="1"/>
</dbReference>
<dbReference type="SUPFAM" id="SSF52540">
    <property type="entry name" value="P-loop containing nucleoside triphosphate hydrolases"/>
    <property type="match status" value="1"/>
</dbReference>
<dbReference type="Pfam" id="PF00271">
    <property type="entry name" value="Helicase_C"/>
    <property type="match status" value="1"/>
</dbReference>
<keyword evidence="11" id="KW-1185">Reference proteome</keyword>
<feature type="domain" description="Helicase ATP-binding" evidence="8">
    <location>
        <begin position="62"/>
        <end position="256"/>
    </location>
</feature>
<dbReference type="Gene3D" id="3.40.50.300">
    <property type="entry name" value="P-loop containing nucleotide triphosphate hydrolases"/>
    <property type="match status" value="2"/>
</dbReference>
<evidence type="ECO:0000313" key="11">
    <source>
        <dbReference type="Proteomes" id="UP000238274"/>
    </source>
</evidence>
<dbReference type="Proteomes" id="UP000238274">
    <property type="component" value="Unassembled WGS sequence"/>
</dbReference>
<evidence type="ECO:0000256" key="3">
    <source>
        <dbReference type="ARBA" id="ARBA00022840"/>
    </source>
</evidence>
<dbReference type="InterPro" id="IPR011545">
    <property type="entry name" value="DEAD/DEAH_box_helicase_dom"/>
</dbReference>
<dbReference type="GO" id="GO:0005737">
    <property type="term" value="C:cytoplasm"/>
    <property type="evidence" value="ECO:0007669"/>
    <property type="project" value="TreeGrafter"/>
</dbReference>
<comment type="catalytic activity">
    <reaction evidence="6">
        <text>Couples ATP hydrolysis with the unwinding of duplex DNA by translocating in the 3'-5' direction.</text>
        <dbReference type="EC" id="5.6.2.4"/>
    </reaction>
</comment>
<evidence type="ECO:0000259" key="9">
    <source>
        <dbReference type="PROSITE" id="PS51194"/>
    </source>
</evidence>
<organism evidence="10 11">
    <name type="scientific">Puccinia striiformis</name>
    <dbReference type="NCBI Taxonomy" id="27350"/>
    <lineage>
        <taxon>Eukaryota</taxon>
        <taxon>Fungi</taxon>
        <taxon>Dikarya</taxon>
        <taxon>Basidiomycota</taxon>
        <taxon>Pucciniomycotina</taxon>
        <taxon>Pucciniomycetes</taxon>
        <taxon>Pucciniales</taxon>
        <taxon>Pucciniaceae</taxon>
        <taxon>Puccinia</taxon>
    </lineage>
</organism>
<dbReference type="EC" id="5.6.2.4" evidence="7"/>
<dbReference type="VEuPathDB" id="FungiDB:PSHT_07034"/>
<dbReference type="PANTHER" id="PTHR13710:SF105">
    <property type="entry name" value="ATP-DEPENDENT DNA HELICASE Q1"/>
    <property type="match status" value="1"/>
</dbReference>
<dbReference type="GO" id="GO:0000724">
    <property type="term" value="P:double-strand break repair via homologous recombination"/>
    <property type="evidence" value="ECO:0007669"/>
    <property type="project" value="TreeGrafter"/>
</dbReference>
<evidence type="ECO:0000256" key="5">
    <source>
        <dbReference type="ARBA" id="ARBA00023235"/>
    </source>
</evidence>
<dbReference type="PROSITE" id="PS51194">
    <property type="entry name" value="HELICASE_CTER"/>
    <property type="match status" value="1"/>
</dbReference>
<protein>
    <recommendedName>
        <fullName evidence="7">DNA 3'-5' helicase</fullName>
        <ecNumber evidence="7">5.6.2.4</ecNumber>
    </recommendedName>
</protein>
<feature type="domain" description="Helicase C-terminal" evidence="9">
    <location>
        <begin position="285"/>
        <end position="445"/>
    </location>
</feature>
<dbReference type="InterPro" id="IPR001650">
    <property type="entry name" value="Helicase_C-like"/>
</dbReference>
<accession>A0A2S4W1Y2</accession>
<sequence>MNRVSKTPPPPINPPRVTWASAGITVLAKIAKKNDDALRREISEISQFRYGQDAKPLQIDAVVNLVRGRNTFLLAGTGYGKSRIAELYFRTLPVREKPVIIVLVPLDSLGHNQVVEKKAAKFTAINLTSRTFNKEEANKIANGAYNFVYISPEIFLNSRMWDRVYFSDKFQRRLGLVVLDEAHMVYEWGIVEKTRGGKRSSALSRHEDRGIFRPSYGNLGGHLMTRNNMPMLLMSATCRPVAIKAIKKSLKLPDHTLTMLHGELTRPEIRFIRVTMDSSLSSCNDLLDLYAPKSTTPNNQVIPTIIYSGSRHRTIKVLDVLDQARGEPGAATDSESTFARRFHSVTGEACKTEVADDFGAGKFPIVSATMALGLGQNWSRVRSVIHMGRGDPAAICQMLGRCGRDGRPGVAIMFVEKTRVGGKNQIHQILDGVEQSDDDRMDGLAITPVCLRIAFAIDTKLGYIPMSTKDQGYRNEKSREARIS</sequence>
<comment type="similarity">
    <text evidence="1">Belongs to the helicase family. RecQ subfamily.</text>
</comment>
<dbReference type="GO" id="GO:0003677">
    <property type="term" value="F:DNA binding"/>
    <property type="evidence" value="ECO:0007669"/>
    <property type="project" value="UniProtKB-KW"/>
</dbReference>
<dbReference type="SMART" id="SM00487">
    <property type="entry name" value="DEXDc"/>
    <property type="match status" value="1"/>
</dbReference>
<evidence type="ECO:0000256" key="2">
    <source>
        <dbReference type="ARBA" id="ARBA00022741"/>
    </source>
</evidence>
<gene>
    <name evidence="10" type="ORF">PSHT_07034</name>
</gene>
<comment type="caution">
    <text evidence="10">The sequence shown here is derived from an EMBL/GenBank/DDBJ whole genome shotgun (WGS) entry which is preliminary data.</text>
</comment>
<evidence type="ECO:0000256" key="6">
    <source>
        <dbReference type="ARBA" id="ARBA00034617"/>
    </source>
</evidence>
<dbReference type="GO" id="GO:0005524">
    <property type="term" value="F:ATP binding"/>
    <property type="evidence" value="ECO:0007669"/>
    <property type="project" value="UniProtKB-KW"/>
</dbReference>
<dbReference type="VEuPathDB" id="FungiDB:PSTT_00300"/>
<keyword evidence="5" id="KW-0413">Isomerase</keyword>
<evidence type="ECO:0000256" key="1">
    <source>
        <dbReference type="ARBA" id="ARBA00005446"/>
    </source>
</evidence>
<evidence type="ECO:0000256" key="4">
    <source>
        <dbReference type="ARBA" id="ARBA00023125"/>
    </source>
</evidence>
<evidence type="ECO:0000259" key="8">
    <source>
        <dbReference type="PROSITE" id="PS51192"/>
    </source>
</evidence>
<dbReference type="Pfam" id="PF00270">
    <property type="entry name" value="DEAD"/>
    <property type="match status" value="1"/>
</dbReference>
<proteinExistence type="inferred from homology"/>
<dbReference type="GO" id="GO:0043138">
    <property type="term" value="F:3'-5' DNA helicase activity"/>
    <property type="evidence" value="ECO:0007669"/>
    <property type="project" value="UniProtKB-EC"/>
</dbReference>